<evidence type="ECO:0000256" key="6">
    <source>
        <dbReference type="ARBA" id="ARBA00022692"/>
    </source>
</evidence>
<comment type="subcellular location">
    <subcellularLocation>
        <location evidence="1 12">Cell membrane</location>
        <topology evidence="1 12">Multi-pass membrane protein</topology>
    </subcellularLocation>
</comment>
<dbReference type="Pfam" id="PF03840">
    <property type="entry name" value="SecG"/>
    <property type="match status" value="1"/>
</dbReference>
<gene>
    <name evidence="14" type="ORF">FHS49_003133</name>
</gene>
<name>A0A7W9AK43_9SPHN</name>
<evidence type="ECO:0000256" key="12">
    <source>
        <dbReference type="RuleBase" id="RU365087"/>
    </source>
</evidence>
<proteinExistence type="inferred from homology"/>
<evidence type="ECO:0000256" key="2">
    <source>
        <dbReference type="ARBA" id="ARBA00008445"/>
    </source>
</evidence>
<keyword evidence="6 12" id="KW-0812">Transmembrane</keyword>
<feature type="region of interest" description="Disordered" evidence="13">
    <location>
        <begin position="134"/>
        <end position="192"/>
    </location>
</feature>
<keyword evidence="8 12" id="KW-1133">Transmembrane helix</keyword>
<evidence type="ECO:0000256" key="1">
    <source>
        <dbReference type="ARBA" id="ARBA00004651"/>
    </source>
</evidence>
<sequence length="192" mass="18345">MAAISMFTFLLVVHAIIAAALVAVILMQRSEGGGLGMGGSPSGLMSARGAADFLTRATTVLAALFVAMCIFLAVLAATRGGSTTLDDSLVAPAGAPAPGGGALAPAAIPVPATNDPLAGGNAAAPVTATPAQQAVAPAAKVEKAPATRSNPDPVTATKAPASSGNAAAAPKLAPPPVVSTTPAPTNGVTPPQ</sequence>
<comment type="similarity">
    <text evidence="2 12">Belongs to the SecG family.</text>
</comment>
<evidence type="ECO:0000256" key="7">
    <source>
        <dbReference type="ARBA" id="ARBA00022927"/>
    </source>
</evidence>
<dbReference type="PANTHER" id="PTHR34182">
    <property type="entry name" value="PROTEIN-EXPORT MEMBRANE PROTEIN SECG"/>
    <property type="match status" value="1"/>
</dbReference>
<evidence type="ECO:0000256" key="10">
    <source>
        <dbReference type="ARBA" id="ARBA00023136"/>
    </source>
</evidence>
<evidence type="ECO:0000256" key="11">
    <source>
        <dbReference type="ARBA" id="ARBA00025182"/>
    </source>
</evidence>
<evidence type="ECO:0000256" key="5">
    <source>
        <dbReference type="ARBA" id="ARBA00022475"/>
    </source>
</evidence>
<keyword evidence="15" id="KW-1185">Reference proteome</keyword>
<keyword evidence="4 12" id="KW-0813">Transport</keyword>
<feature type="transmembrane region" description="Helical" evidence="12">
    <location>
        <begin position="53"/>
        <end position="77"/>
    </location>
</feature>
<evidence type="ECO:0000256" key="9">
    <source>
        <dbReference type="ARBA" id="ARBA00023010"/>
    </source>
</evidence>
<keyword evidence="7 12" id="KW-0653">Protein transport</keyword>
<reference evidence="14 15" key="1">
    <citation type="submission" date="2020-08" db="EMBL/GenBank/DDBJ databases">
        <title>Genomic Encyclopedia of Type Strains, Phase IV (KMG-IV): sequencing the most valuable type-strain genomes for metagenomic binning, comparative biology and taxonomic classification.</title>
        <authorList>
            <person name="Goeker M."/>
        </authorList>
    </citation>
    <scope>NUCLEOTIDE SEQUENCE [LARGE SCALE GENOMIC DNA]</scope>
    <source>
        <strain evidence="14 15">DSM 25079</strain>
    </source>
</reference>
<dbReference type="PANTHER" id="PTHR34182:SF1">
    <property type="entry name" value="PROTEIN-EXPORT MEMBRANE PROTEIN SECG"/>
    <property type="match status" value="1"/>
</dbReference>
<dbReference type="PRINTS" id="PR01651">
    <property type="entry name" value="SECGEXPORT"/>
</dbReference>
<feature type="transmembrane region" description="Helical" evidence="12">
    <location>
        <begin position="6"/>
        <end position="27"/>
    </location>
</feature>
<accession>A0A7W9AK43</accession>
<comment type="function">
    <text evidence="11 12">Involved in protein export. Participates in an early event of protein translocation.</text>
</comment>
<protein>
    <recommendedName>
        <fullName evidence="3 12">Protein-export membrane protein SecG</fullName>
    </recommendedName>
</protein>
<comment type="caution">
    <text evidence="14">The sequence shown here is derived from an EMBL/GenBank/DDBJ whole genome shotgun (WGS) entry which is preliminary data.</text>
</comment>
<keyword evidence="9 12" id="KW-0811">Translocation</keyword>
<evidence type="ECO:0000256" key="3">
    <source>
        <dbReference type="ARBA" id="ARBA00017876"/>
    </source>
</evidence>
<dbReference type="InterPro" id="IPR004692">
    <property type="entry name" value="SecG"/>
</dbReference>
<evidence type="ECO:0000313" key="15">
    <source>
        <dbReference type="Proteomes" id="UP000549617"/>
    </source>
</evidence>
<dbReference type="Proteomes" id="UP000549617">
    <property type="component" value="Unassembled WGS sequence"/>
</dbReference>
<dbReference type="NCBIfam" id="TIGR00810">
    <property type="entry name" value="secG"/>
    <property type="match status" value="1"/>
</dbReference>
<evidence type="ECO:0000313" key="14">
    <source>
        <dbReference type="EMBL" id="MBB5687105.1"/>
    </source>
</evidence>
<dbReference type="EMBL" id="JACIJC010000005">
    <property type="protein sequence ID" value="MBB5687105.1"/>
    <property type="molecule type" value="Genomic_DNA"/>
</dbReference>
<evidence type="ECO:0000256" key="13">
    <source>
        <dbReference type="SAM" id="MobiDB-lite"/>
    </source>
</evidence>
<keyword evidence="10 12" id="KW-0472">Membrane</keyword>
<dbReference type="GO" id="GO:0043952">
    <property type="term" value="P:protein transport by the Sec complex"/>
    <property type="evidence" value="ECO:0007669"/>
    <property type="project" value="TreeGrafter"/>
</dbReference>
<dbReference type="GO" id="GO:0009306">
    <property type="term" value="P:protein secretion"/>
    <property type="evidence" value="ECO:0007669"/>
    <property type="project" value="UniProtKB-UniRule"/>
</dbReference>
<feature type="compositionally biased region" description="Low complexity" evidence="13">
    <location>
        <begin position="156"/>
        <end position="171"/>
    </location>
</feature>
<organism evidence="14 15">
    <name type="scientific">Sphingobium boeckii</name>
    <dbReference type="NCBI Taxonomy" id="1082345"/>
    <lineage>
        <taxon>Bacteria</taxon>
        <taxon>Pseudomonadati</taxon>
        <taxon>Pseudomonadota</taxon>
        <taxon>Alphaproteobacteria</taxon>
        <taxon>Sphingomonadales</taxon>
        <taxon>Sphingomonadaceae</taxon>
        <taxon>Sphingobium</taxon>
    </lineage>
</organism>
<dbReference type="GO" id="GO:0065002">
    <property type="term" value="P:intracellular protein transmembrane transport"/>
    <property type="evidence" value="ECO:0007669"/>
    <property type="project" value="TreeGrafter"/>
</dbReference>
<keyword evidence="5 12" id="KW-1003">Cell membrane</keyword>
<dbReference type="GO" id="GO:0005886">
    <property type="term" value="C:plasma membrane"/>
    <property type="evidence" value="ECO:0007669"/>
    <property type="project" value="UniProtKB-SubCell"/>
</dbReference>
<dbReference type="GO" id="GO:0015450">
    <property type="term" value="F:protein-transporting ATPase activity"/>
    <property type="evidence" value="ECO:0007669"/>
    <property type="project" value="UniProtKB-UniRule"/>
</dbReference>
<evidence type="ECO:0000256" key="8">
    <source>
        <dbReference type="ARBA" id="ARBA00022989"/>
    </source>
</evidence>
<evidence type="ECO:0000256" key="4">
    <source>
        <dbReference type="ARBA" id="ARBA00022448"/>
    </source>
</evidence>
<dbReference type="AlphaFoldDB" id="A0A7W9AK43"/>